<evidence type="ECO:0000256" key="1">
    <source>
        <dbReference type="SAM" id="MobiDB-lite"/>
    </source>
</evidence>
<keyword evidence="3" id="KW-1185">Reference proteome</keyword>
<protein>
    <submittedName>
        <fullName evidence="2">Uncharacterized protein</fullName>
    </submittedName>
</protein>
<feature type="compositionally biased region" description="Basic and acidic residues" evidence="1">
    <location>
        <begin position="101"/>
        <end position="111"/>
    </location>
</feature>
<organism evidence="2 3">
    <name type="scientific">Streptomonospora arabica</name>
    <dbReference type="NCBI Taxonomy" id="412417"/>
    <lineage>
        <taxon>Bacteria</taxon>
        <taxon>Bacillati</taxon>
        <taxon>Actinomycetota</taxon>
        <taxon>Actinomycetes</taxon>
        <taxon>Streptosporangiales</taxon>
        <taxon>Nocardiopsidaceae</taxon>
        <taxon>Streptomonospora</taxon>
    </lineage>
</organism>
<evidence type="ECO:0000313" key="2">
    <source>
        <dbReference type="EMBL" id="MFC4869335.1"/>
    </source>
</evidence>
<name>A0ABV9SST7_9ACTN</name>
<dbReference type="Proteomes" id="UP001595858">
    <property type="component" value="Unassembled WGS sequence"/>
</dbReference>
<dbReference type="RefSeq" id="WP_344143005.1">
    <property type="nucleotide sequence ID" value="NZ_BAAAQI010000006.1"/>
</dbReference>
<accession>A0ABV9SST7</accession>
<reference evidence="3" key="1">
    <citation type="journal article" date="2019" name="Int. J. Syst. Evol. Microbiol.">
        <title>The Global Catalogue of Microorganisms (GCM) 10K type strain sequencing project: providing services to taxonomists for standard genome sequencing and annotation.</title>
        <authorList>
            <consortium name="The Broad Institute Genomics Platform"/>
            <consortium name="The Broad Institute Genome Sequencing Center for Infectious Disease"/>
            <person name="Wu L."/>
            <person name="Ma J."/>
        </authorList>
    </citation>
    <scope>NUCLEOTIDE SEQUENCE [LARGE SCALE GENOMIC DNA]</scope>
    <source>
        <strain evidence="3">CGMCC 4.7304</strain>
    </source>
</reference>
<gene>
    <name evidence="2" type="ORF">ACFPCZ_22095</name>
</gene>
<feature type="compositionally biased region" description="Low complexity" evidence="1">
    <location>
        <begin position="67"/>
        <end position="84"/>
    </location>
</feature>
<feature type="region of interest" description="Disordered" evidence="1">
    <location>
        <begin position="33"/>
        <end position="111"/>
    </location>
</feature>
<dbReference type="EMBL" id="JBHSIY010000028">
    <property type="protein sequence ID" value="MFC4869335.1"/>
    <property type="molecule type" value="Genomic_DNA"/>
</dbReference>
<comment type="caution">
    <text evidence="2">The sequence shown here is derived from an EMBL/GenBank/DDBJ whole genome shotgun (WGS) entry which is preliminary data.</text>
</comment>
<sequence length="111" mass="11962">MAKRYVVVGRMPVLGKRRGDHVYLEDDHAARMMRQGHVEEAAEPASTPKPAAAERATPRRSTRRTSRVSAPQSEESAPAAVASSPEPPEQAADQDTSAGERPQEMKEAGDG</sequence>
<proteinExistence type="predicted"/>
<evidence type="ECO:0000313" key="3">
    <source>
        <dbReference type="Proteomes" id="UP001595858"/>
    </source>
</evidence>